<keyword evidence="2" id="KW-0597">Phosphoprotein</keyword>
<feature type="compositionally biased region" description="Polar residues" evidence="3">
    <location>
        <begin position="1"/>
        <end position="18"/>
    </location>
</feature>
<evidence type="ECO:0000256" key="1">
    <source>
        <dbReference type="ARBA" id="ARBA00022450"/>
    </source>
</evidence>
<dbReference type="InterPro" id="IPR020806">
    <property type="entry name" value="PKS_PP-bd"/>
</dbReference>
<sequence>MQVLNASMNGTKPQQPSGTVRHPEWSVNGIESFQSVTTIEEWLVSQLAERLGLEASEIEIQEDFGNYGLNSIEAINLSGDLETILGRRLPPTLLWDYPNIATLAEYLATQAKLDIAQYQNGISPEDAEHLLHHLDQLSDAEVDSLLNILLAEQEDHND</sequence>
<proteinExistence type="predicted"/>
<evidence type="ECO:0000313" key="5">
    <source>
        <dbReference type="EMBL" id="CUR31071.1"/>
    </source>
</evidence>
<dbReference type="Gene3D" id="1.10.1200.10">
    <property type="entry name" value="ACP-like"/>
    <property type="match status" value="1"/>
</dbReference>
<feature type="region of interest" description="Disordered" evidence="3">
    <location>
        <begin position="1"/>
        <end position="23"/>
    </location>
</feature>
<dbReference type="AlphaFoldDB" id="A0A1J1LES3"/>
<dbReference type="Proteomes" id="UP000184315">
    <property type="component" value="Unassembled WGS sequence"/>
</dbReference>
<evidence type="ECO:0000259" key="4">
    <source>
        <dbReference type="PROSITE" id="PS50075"/>
    </source>
</evidence>
<dbReference type="RefSeq" id="WP_083579902.1">
    <property type="nucleotide sequence ID" value="NZ_LN889782.1"/>
</dbReference>
<dbReference type="InterPro" id="IPR009081">
    <property type="entry name" value="PP-bd_ACP"/>
</dbReference>
<accession>A0A1J1LES3</accession>
<keyword evidence="1" id="KW-0596">Phosphopantetheine</keyword>
<dbReference type="InterPro" id="IPR036736">
    <property type="entry name" value="ACP-like_sf"/>
</dbReference>
<dbReference type="STRING" id="671072.PL9214290662"/>
<dbReference type="SUPFAM" id="SSF47336">
    <property type="entry name" value="ACP-like"/>
    <property type="match status" value="1"/>
</dbReference>
<keyword evidence="6" id="KW-1185">Reference proteome</keyword>
<dbReference type="PROSITE" id="PS50075">
    <property type="entry name" value="CARRIER"/>
    <property type="match status" value="1"/>
</dbReference>
<gene>
    <name evidence="5" type="ORF">PL9214290662</name>
</gene>
<dbReference type="Pfam" id="PF00550">
    <property type="entry name" value="PP-binding"/>
    <property type="match status" value="1"/>
</dbReference>
<evidence type="ECO:0000256" key="3">
    <source>
        <dbReference type="SAM" id="MobiDB-lite"/>
    </source>
</evidence>
<dbReference type="GO" id="GO:0031177">
    <property type="term" value="F:phosphopantetheine binding"/>
    <property type="evidence" value="ECO:0007669"/>
    <property type="project" value="InterPro"/>
</dbReference>
<name>A0A1J1LES3_9CYAN</name>
<dbReference type="OrthoDB" id="425617at2"/>
<evidence type="ECO:0000313" key="6">
    <source>
        <dbReference type="Proteomes" id="UP000184315"/>
    </source>
</evidence>
<dbReference type="SMART" id="SM01294">
    <property type="entry name" value="PKS_PP_betabranch"/>
    <property type="match status" value="1"/>
</dbReference>
<protein>
    <submittedName>
        <fullName evidence="5">Phosphopantetheine-binding protein</fullName>
    </submittedName>
</protein>
<dbReference type="SMART" id="SM00823">
    <property type="entry name" value="PKS_PP"/>
    <property type="match status" value="1"/>
</dbReference>
<evidence type="ECO:0000256" key="2">
    <source>
        <dbReference type="ARBA" id="ARBA00022553"/>
    </source>
</evidence>
<reference evidence="6" key="1">
    <citation type="submission" date="2015-10" db="EMBL/GenBank/DDBJ databases">
        <authorList>
            <person name="Regsiter A."/>
            <person name="william w."/>
        </authorList>
    </citation>
    <scope>NUCLEOTIDE SEQUENCE [LARGE SCALE GENOMIC DNA]</scope>
</reference>
<feature type="domain" description="Carrier" evidence="4">
    <location>
        <begin position="34"/>
        <end position="111"/>
    </location>
</feature>
<dbReference type="EMBL" id="CZDF01000132">
    <property type="protein sequence ID" value="CUR31071.1"/>
    <property type="molecule type" value="Genomic_DNA"/>
</dbReference>
<organism evidence="5 6">
    <name type="scientific">Planktothrix tepida PCC 9214</name>
    <dbReference type="NCBI Taxonomy" id="671072"/>
    <lineage>
        <taxon>Bacteria</taxon>
        <taxon>Bacillati</taxon>
        <taxon>Cyanobacteriota</taxon>
        <taxon>Cyanophyceae</taxon>
        <taxon>Oscillatoriophycideae</taxon>
        <taxon>Oscillatoriales</taxon>
        <taxon>Microcoleaceae</taxon>
        <taxon>Planktothrix</taxon>
    </lineage>
</organism>